<name>A0ACD6A4A1_AVESA</name>
<organism evidence="1 2">
    <name type="scientific">Avena sativa</name>
    <name type="common">Oat</name>
    <dbReference type="NCBI Taxonomy" id="4498"/>
    <lineage>
        <taxon>Eukaryota</taxon>
        <taxon>Viridiplantae</taxon>
        <taxon>Streptophyta</taxon>
        <taxon>Embryophyta</taxon>
        <taxon>Tracheophyta</taxon>
        <taxon>Spermatophyta</taxon>
        <taxon>Magnoliopsida</taxon>
        <taxon>Liliopsida</taxon>
        <taxon>Poales</taxon>
        <taxon>Poaceae</taxon>
        <taxon>BOP clade</taxon>
        <taxon>Pooideae</taxon>
        <taxon>Poodae</taxon>
        <taxon>Poeae</taxon>
        <taxon>Poeae Chloroplast Group 1 (Aveneae type)</taxon>
        <taxon>Aveninae</taxon>
        <taxon>Avena</taxon>
    </lineage>
</organism>
<dbReference type="EnsemblPlants" id="AVESA.00010b.r2.7DG1334970.1">
    <property type="protein sequence ID" value="AVESA.00010b.r2.7DG1334970.1.CDS"/>
    <property type="gene ID" value="AVESA.00010b.r2.7DG1334970"/>
</dbReference>
<reference evidence="1" key="1">
    <citation type="submission" date="2021-05" db="EMBL/GenBank/DDBJ databases">
        <authorList>
            <person name="Scholz U."/>
            <person name="Mascher M."/>
            <person name="Fiebig A."/>
        </authorList>
    </citation>
    <scope>NUCLEOTIDE SEQUENCE [LARGE SCALE GENOMIC DNA]</scope>
</reference>
<evidence type="ECO:0000313" key="1">
    <source>
        <dbReference type="EnsemblPlants" id="AVESA.00010b.r2.7DG1334970.1.CDS"/>
    </source>
</evidence>
<evidence type="ECO:0000313" key="2">
    <source>
        <dbReference type="Proteomes" id="UP001732700"/>
    </source>
</evidence>
<reference evidence="1" key="2">
    <citation type="submission" date="2025-09" db="UniProtKB">
        <authorList>
            <consortium name="EnsemblPlants"/>
        </authorList>
    </citation>
    <scope>IDENTIFICATION</scope>
</reference>
<dbReference type="Proteomes" id="UP001732700">
    <property type="component" value="Chromosome 7D"/>
</dbReference>
<protein>
    <submittedName>
        <fullName evidence="1">Uncharacterized protein</fullName>
    </submittedName>
</protein>
<accession>A0ACD6A4A1</accession>
<keyword evidence="2" id="KW-1185">Reference proteome</keyword>
<proteinExistence type="predicted"/>
<sequence length="167" mass="18234">MAPYDSAPVDHSLELHELHYQLILNHSDTQKVIFNPSGGVCKFGHGAVNDWALEDPCQAGKKIVARAKGLHIQATDTGGESWHNSFDMVFGDGSGLEGSTLQVMGSNIYDGQWSIVGGTGKLSMARGVIYKTPAGPNKAKLEIHAFYIPMIRKQDAHSSGEKNVWRW</sequence>